<proteinExistence type="predicted"/>
<organism evidence="1 2">
    <name type="scientific">Trichogramma kaykai</name>
    <dbReference type="NCBI Taxonomy" id="54128"/>
    <lineage>
        <taxon>Eukaryota</taxon>
        <taxon>Metazoa</taxon>
        <taxon>Ecdysozoa</taxon>
        <taxon>Arthropoda</taxon>
        <taxon>Hexapoda</taxon>
        <taxon>Insecta</taxon>
        <taxon>Pterygota</taxon>
        <taxon>Neoptera</taxon>
        <taxon>Endopterygota</taxon>
        <taxon>Hymenoptera</taxon>
        <taxon>Apocrita</taxon>
        <taxon>Proctotrupomorpha</taxon>
        <taxon>Chalcidoidea</taxon>
        <taxon>Trichogrammatidae</taxon>
        <taxon>Trichogramma</taxon>
    </lineage>
</organism>
<gene>
    <name evidence="1" type="ORF">TKK_003815</name>
</gene>
<reference evidence="1 2" key="1">
    <citation type="journal article" date="2024" name="bioRxiv">
        <title>A reference genome for Trichogramma kaykai: A tiny desert-dwelling parasitoid wasp with competing sex-ratio distorters.</title>
        <authorList>
            <person name="Culotta J."/>
            <person name="Lindsey A.R."/>
        </authorList>
    </citation>
    <scope>NUCLEOTIDE SEQUENCE [LARGE SCALE GENOMIC DNA]</scope>
    <source>
        <strain evidence="1 2">KSX58</strain>
    </source>
</reference>
<evidence type="ECO:0000313" key="1">
    <source>
        <dbReference type="EMBL" id="KAL3403560.1"/>
    </source>
</evidence>
<protein>
    <submittedName>
        <fullName evidence="1">Uncharacterized protein</fullName>
    </submittedName>
</protein>
<dbReference type="EMBL" id="JBJJXI010000030">
    <property type="protein sequence ID" value="KAL3403560.1"/>
    <property type="molecule type" value="Genomic_DNA"/>
</dbReference>
<comment type="caution">
    <text evidence="1">The sequence shown here is derived from an EMBL/GenBank/DDBJ whole genome shotgun (WGS) entry which is preliminary data.</text>
</comment>
<dbReference type="Proteomes" id="UP001627154">
    <property type="component" value="Unassembled WGS sequence"/>
</dbReference>
<sequence>MGLINIFFIPSIGRLSGLAGTSPQPPPPTGVRCAFSEAWNASISSISLPAQRRLYYYRWLHRPTLKSLLSSSSR</sequence>
<accession>A0ABD2XEF8</accession>
<dbReference type="AlphaFoldDB" id="A0ABD2XEF8"/>
<name>A0ABD2XEF8_9HYME</name>
<keyword evidence="2" id="KW-1185">Reference proteome</keyword>
<evidence type="ECO:0000313" key="2">
    <source>
        <dbReference type="Proteomes" id="UP001627154"/>
    </source>
</evidence>